<sequence>LQFAMVRLNPNKLRMILAIFNSTAEQIWAEIFTFERCFEGSREVFRRILAGILAVVGSNFIKRAKTTDEEMAHKIIEHYKHQTDVYLQREVDQQDDNELMMPIASSRRTSLLDPNPFKRDNVTDAEFDSLEKIIYAKFRRDEEYWFPGIQAVC</sequence>
<dbReference type="Proteomes" id="UP001432322">
    <property type="component" value="Unassembled WGS sequence"/>
</dbReference>
<comment type="caution">
    <text evidence="1">The sequence shown here is derived from an EMBL/GenBank/DDBJ whole genome shotgun (WGS) entry which is preliminary data.</text>
</comment>
<evidence type="ECO:0000313" key="2">
    <source>
        <dbReference type="Proteomes" id="UP001432322"/>
    </source>
</evidence>
<reference evidence="1" key="1">
    <citation type="submission" date="2023-10" db="EMBL/GenBank/DDBJ databases">
        <title>Genome assembly of Pristionchus species.</title>
        <authorList>
            <person name="Yoshida K."/>
            <person name="Sommer R.J."/>
        </authorList>
    </citation>
    <scope>NUCLEOTIDE SEQUENCE</scope>
    <source>
        <strain evidence="1">RS5133</strain>
    </source>
</reference>
<gene>
    <name evidence="1" type="ORF">PFISCL1PPCAC_27834</name>
</gene>
<organism evidence="1 2">
    <name type="scientific">Pristionchus fissidentatus</name>
    <dbReference type="NCBI Taxonomy" id="1538716"/>
    <lineage>
        <taxon>Eukaryota</taxon>
        <taxon>Metazoa</taxon>
        <taxon>Ecdysozoa</taxon>
        <taxon>Nematoda</taxon>
        <taxon>Chromadorea</taxon>
        <taxon>Rhabditida</taxon>
        <taxon>Rhabditina</taxon>
        <taxon>Diplogasteromorpha</taxon>
        <taxon>Diplogasteroidea</taxon>
        <taxon>Neodiplogasteridae</taxon>
        <taxon>Pristionchus</taxon>
    </lineage>
</organism>
<evidence type="ECO:0000313" key="1">
    <source>
        <dbReference type="EMBL" id="GMT36537.1"/>
    </source>
</evidence>
<accession>A0AAV5X2X4</accession>
<feature type="non-terminal residue" evidence="1">
    <location>
        <position position="153"/>
    </location>
</feature>
<dbReference type="EMBL" id="BTSY01000007">
    <property type="protein sequence ID" value="GMT36537.1"/>
    <property type="molecule type" value="Genomic_DNA"/>
</dbReference>
<dbReference type="AlphaFoldDB" id="A0AAV5X2X4"/>
<name>A0AAV5X2X4_9BILA</name>
<keyword evidence="2" id="KW-1185">Reference proteome</keyword>
<feature type="non-terminal residue" evidence="1">
    <location>
        <position position="1"/>
    </location>
</feature>
<proteinExistence type="predicted"/>
<protein>
    <submittedName>
        <fullName evidence="1">Uncharacterized protein</fullName>
    </submittedName>
</protein>